<keyword evidence="14" id="KW-1185">Reference proteome</keyword>
<keyword evidence="4 11" id="KW-0662">Pyridine nucleotide biosynthesis</keyword>
<evidence type="ECO:0000256" key="6">
    <source>
        <dbReference type="ARBA" id="ARBA00022695"/>
    </source>
</evidence>
<sequence length="226" mass="24646">MNPAGPALRVFYGGTFDPVHCGHLHIARNARDHLSAAIRLMPAADPPHRAAPGASAEHRARMLDLAVAGERDLLVDRRELLRDTPSYSVDTLRGIRAEYGMQAPVALLIGADSLAGLPQWKDWQALFELAHFVVAARPGVDLDRHLSAPLLTMLDGRWTDLETDLEAAPAGRVLCLPNRLHPGSATGIRERIAAGEPWRELVPAPVAEYIVQHRLYVKRPGSPASL</sequence>
<dbReference type="GO" id="GO:0005524">
    <property type="term" value="F:ATP binding"/>
    <property type="evidence" value="ECO:0007669"/>
    <property type="project" value="UniProtKB-KW"/>
</dbReference>
<comment type="catalytic activity">
    <reaction evidence="10 11">
        <text>nicotinate beta-D-ribonucleotide + ATP + H(+) = deamido-NAD(+) + diphosphate</text>
        <dbReference type="Rhea" id="RHEA:22860"/>
        <dbReference type="ChEBI" id="CHEBI:15378"/>
        <dbReference type="ChEBI" id="CHEBI:30616"/>
        <dbReference type="ChEBI" id="CHEBI:33019"/>
        <dbReference type="ChEBI" id="CHEBI:57502"/>
        <dbReference type="ChEBI" id="CHEBI:58437"/>
        <dbReference type="EC" id="2.7.7.18"/>
    </reaction>
</comment>
<dbReference type="CDD" id="cd02165">
    <property type="entry name" value="NMNAT"/>
    <property type="match status" value="1"/>
</dbReference>
<evidence type="ECO:0000256" key="1">
    <source>
        <dbReference type="ARBA" id="ARBA00002324"/>
    </source>
</evidence>
<dbReference type="InterPro" id="IPR014729">
    <property type="entry name" value="Rossmann-like_a/b/a_fold"/>
</dbReference>
<dbReference type="PANTHER" id="PTHR39321:SF3">
    <property type="entry name" value="PHOSPHOPANTETHEINE ADENYLYLTRANSFERASE"/>
    <property type="match status" value="1"/>
</dbReference>
<evidence type="ECO:0000256" key="8">
    <source>
        <dbReference type="ARBA" id="ARBA00022840"/>
    </source>
</evidence>
<evidence type="ECO:0000256" key="10">
    <source>
        <dbReference type="ARBA" id="ARBA00048721"/>
    </source>
</evidence>
<keyword evidence="7 11" id="KW-0547">Nucleotide-binding</keyword>
<dbReference type="InterPro" id="IPR004821">
    <property type="entry name" value="Cyt_trans-like"/>
</dbReference>
<keyword evidence="5 11" id="KW-0808">Transferase</keyword>
<comment type="pathway">
    <text evidence="2 11">Cofactor biosynthesis; NAD(+) biosynthesis; deamido-NAD(+) from nicotinate D-ribonucleotide: step 1/1.</text>
</comment>
<dbReference type="PANTHER" id="PTHR39321">
    <property type="entry name" value="NICOTINATE-NUCLEOTIDE ADENYLYLTRANSFERASE-RELATED"/>
    <property type="match status" value="1"/>
</dbReference>
<evidence type="ECO:0000313" key="13">
    <source>
        <dbReference type="EMBL" id="QOW18910.1"/>
    </source>
</evidence>
<dbReference type="GO" id="GO:0009435">
    <property type="term" value="P:NAD+ biosynthetic process"/>
    <property type="evidence" value="ECO:0007669"/>
    <property type="project" value="UniProtKB-UniRule"/>
</dbReference>
<dbReference type="NCBIfam" id="TIGR00125">
    <property type="entry name" value="cyt_tran_rel"/>
    <property type="match status" value="1"/>
</dbReference>
<evidence type="ECO:0000259" key="12">
    <source>
        <dbReference type="Pfam" id="PF01467"/>
    </source>
</evidence>
<protein>
    <recommendedName>
        <fullName evidence="11">Probable nicotinate-nucleotide adenylyltransferase</fullName>
        <ecNumber evidence="11">2.7.7.18</ecNumber>
    </recommendedName>
    <alternativeName>
        <fullName evidence="11">Deamido-NAD(+) diphosphorylase</fullName>
    </alternativeName>
    <alternativeName>
        <fullName evidence="11">Deamido-NAD(+) pyrophosphorylase</fullName>
    </alternativeName>
    <alternativeName>
        <fullName evidence="11">Nicotinate mononucleotide adenylyltransferase</fullName>
        <shortName evidence="11">NaMN adenylyltransferase</shortName>
    </alternativeName>
</protein>
<keyword evidence="8 11" id="KW-0067">ATP-binding</keyword>
<dbReference type="Gene3D" id="3.40.50.620">
    <property type="entry name" value="HUPs"/>
    <property type="match status" value="1"/>
</dbReference>
<evidence type="ECO:0000256" key="11">
    <source>
        <dbReference type="HAMAP-Rule" id="MF_00244"/>
    </source>
</evidence>
<keyword evidence="9 11" id="KW-0520">NAD</keyword>
<keyword evidence="6 11" id="KW-0548">Nucleotidyltransferase</keyword>
<dbReference type="SUPFAM" id="SSF52374">
    <property type="entry name" value="Nucleotidylyl transferase"/>
    <property type="match status" value="1"/>
</dbReference>
<comment type="function">
    <text evidence="1 11">Catalyzes the reversible adenylation of nicotinate mononucleotide (NaMN) to nicotinic acid adenine dinucleotide (NaAD).</text>
</comment>
<dbReference type="RefSeq" id="WP_193983971.1">
    <property type="nucleotide sequence ID" value="NZ_CP063656.1"/>
</dbReference>
<evidence type="ECO:0000313" key="14">
    <source>
        <dbReference type="Proteomes" id="UP000594059"/>
    </source>
</evidence>
<evidence type="ECO:0000256" key="9">
    <source>
        <dbReference type="ARBA" id="ARBA00023027"/>
    </source>
</evidence>
<dbReference type="EC" id="2.7.7.18" evidence="11"/>
<name>A0A7S6UEP7_9GAMM</name>
<comment type="similarity">
    <text evidence="3 11">Belongs to the NadD family.</text>
</comment>
<dbReference type="InterPro" id="IPR005248">
    <property type="entry name" value="NadD/NMNAT"/>
</dbReference>
<gene>
    <name evidence="11 13" type="primary">nadD</name>
    <name evidence="13" type="ORF">INQ41_09510</name>
</gene>
<dbReference type="Pfam" id="PF01467">
    <property type="entry name" value="CTP_transf_like"/>
    <property type="match status" value="1"/>
</dbReference>
<dbReference type="EMBL" id="CP063656">
    <property type="protein sequence ID" value="QOW18910.1"/>
    <property type="molecule type" value="Genomic_DNA"/>
</dbReference>
<evidence type="ECO:0000256" key="4">
    <source>
        <dbReference type="ARBA" id="ARBA00022642"/>
    </source>
</evidence>
<dbReference type="HAMAP" id="MF_00244">
    <property type="entry name" value="NaMN_adenylyltr"/>
    <property type="match status" value="1"/>
</dbReference>
<evidence type="ECO:0000256" key="5">
    <source>
        <dbReference type="ARBA" id="ARBA00022679"/>
    </source>
</evidence>
<organism evidence="13 14">
    <name type="scientific">Novilysobacter ciconiae</name>
    <dbReference type="NCBI Taxonomy" id="2781022"/>
    <lineage>
        <taxon>Bacteria</taxon>
        <taxon>Pseudomonadati</taxon>
        <taxon>Pseudomonadota</taxon>
        <taxon>Gammaproteobacteria</taxon>
        <taxon>Lysobacterales</taxon>
        <taxon>Lysobacteraceae</taxon>
        <taxon>Novilysobacter</taxon>
    </lineage>
</organism>
<dbReference type="AlphaFoldDB" id="A0A7S6UEP7"/>
<evidence type="ECO:0000256" key="3">
    <source>
        <dbReference type="ARBA" id="ARBA00009014"/>
    </source>
</evidence>
<dbReference type="KEGG" id="lcic:INQ41_09510"/>
<dbReference type="UniPathway" id="UPA00253">
    <property type="reaction ID" value="UER00332"/>
</dbReference>
<feature type="domain" description="Cytidyltransferase-like" evidence="12">
    <location>
        <begin position="11"/>
        <end position="158"/>
    </location>
</feature>
<dbReference type="NCBIfam" id="TIGR00482">
    <property type="entry name" value="nicotinate (nicotinamide) nucleotide adenylyltransferase"/>
    <property type="match status" value="1"/>
</dbReference>
<dbReference type="Proteomes" id="UP000594059">
    <property type="component" value="Chromosome"/>
</dbReference>
<evidence type="ECO:0000256" key="2">
    <source>
        <dbReference type="ARBA" id="ARBA00005019"/>
    </source>
</evidence>
<dbReference type="NCBIfam" id="NF000839">
    <property type="entry name" value="PRK00071.1-1"/>
    <property type="match status" value="1"/>
</dbReference>
<reference evidence="13 14" key="1">
    <citation type="submission" date="2020-10" db="EMBL/GenBank/DDBJ databases">
        <title>complete genome sequencing of Lysobacter sp. H21R20.</title>
        <authorList>
            <person name="Bae J.-W."/>
            <person name="Lee S.-Y."/>
        </authorList>
    </citation>
    <scope>NUCLEOTIDE SEQUENCE [LARGE SCALE GENOMIC DNA]</scope>
    <source>
        <strain evidence="13 14">H21R20</strain>
    </source>
</reference>
<evidence type="ECO:0000256" key="7">
    <source>
        <dbReference type="ARBA" id="ARBA00022741"/>
    </source>
</evidence>
<proteinExistence type="inferred from homology"/>
<accession>A0A7S6UEP7</accession>
<dbReference type="GO" id="GO:0004515">
    <property type="term" value="F:nicotinate-nucleotide adenylyltransferase activity"/>
    <property type="evidence" value="ECO:0007669"/>
    <property type="project" value="UniProtKB-UniRule"/>
</dbReference>